<dbReference type="EMBL" id="FMVF01000006">
    <property type="protein sequence ID" value="SCY52361.1"/>
    <property type="molecule type" value="Genomic_DNA"/>
</dbReference>
<dbReference type="RefSeq" id="WP_091141787.1">
    <property type="nucleotide sequence ID" value="NZ_FMVF01000006.1"/>
</dbReference>
<dbReference type="OrthoDB" id="649093at2"/>
<dbReference type="SUPFAM" id="SSF82185">
    <property type="entry name" value="Histone H3 K4-specific methyltransferase SET7/9 N-terminal domain"/>
    <property type="match status" value="1"/>
</dbReference>
<dbReference type="Pfam" id="PF07661">
    <property type="entry name" value="MORN_2"/>
    <property type="match status" value="2"/>
</dbReference>
<evidence type="ECO:0000313" key="1">
    <source>
        <dbReference type="EMBL" id="SCY52361.1"/>
    </source>
</evidence>
<sequence length="310" mass="35698">MRLVLLLLLVHLSGWSQPEQNLTIFLDSLERPTKEENAAYIRVIVNFYGKTLHCNVYDYYLSGKRKTVGTYTNKYLRNKTGPFTSYYENGKMQSQLQYREDLPHGKAYFWYESGSKKAECEFIVSNDEPIIKINQFWSRIGIQRVVDGKGRFTDEDVTSFSEGDLDQGVKSGEWWGTDYKDGFTFVEIYKKGELVSGISTDSLKQTHKYDKIFVSAQPKKGIAHFNRFFKTAMRDNASLKKEKAYVTVGVSFTVRADGNIADIEILDYKDTQADETIREILTSYGPWNPAQSRGINTETYLSVPILINRY</sequence>
<dbReference type="Gene3D" id="3.90.930.1">
    <property type="match status" value="1"/>
</dbReference>
<accession>A0A1G5GLT8</accession>
<dbReference type="Proteomes" id="UP000199354">
    <property type="component" value="Unassembled WGS sequence"/>
</dbReference>
<gene>
    <name evidence="1" type="ORF">SAMN02927903_01628</name>
</gene>
<proteinExistence type="predicted"/>
<dbReference type="STRING" id="490189.SAMN02927903_01628"/>
<dbReference type="Gene3D" id="3.30.1150.10">
    <property type="match status" value="1"/>
</dbReference>
<protein>
    <submittedName>
        <fullName evidence="1">MORN repeat variant</fullName>
    </submittedName>
</protein>
<dbReference type="InterPro" id="IPR011652">
    <property type="entry name" value="MORN_2"/>
</dbReference>
<keyword evidence="2" id="KW-1185">Reference proteome</keyword>
<name>A0A1G5GLT8_9FLAO</name>
<reference evidence="1 2" key="1">
    <citation type="submission" date="2016-10" db="EMBL/GenBank/DDBJ databases">
        <authorList>
            <person name="de Groot N.N."/>
        </authorList>
    </citation>
    <scope>NUCLEOTIDE SEQUENCE [LARGE SCALE GENOMIC DNA]</scope>
    <source>
        <strain evidence="1 2">CGMCC 1.7031</strain>
    </source>
</reference>
<evidence type="ECO:0000313" key="2">
    <source>
        <dbReference type="Proteomes" id="UP000199354"/>
    </source>
</evidence>
<dbReference type="AlphaFoldDB" id="A0A1G5GLT8"/>
<organism evidence="1 2">
    <name type="scientific">Flavobacterium caeni</name>
    <dbReference type="NCBI Taxonomy" id="490189"/>
    <lineage>
        <taxon>Bacteria</taxon>
        <taxon>Pseudomonadati</taxon>
        <taxon>Bacteroidota</taxon>
        <taxon>Flavobacteriia</taxon>
        <taxon>Flavobacteriales</taxon>
        <taxon>Flavobacteriaceae</taxon>
        <taxon>Flavobacterium</taxon>
    </lineage>
</organism>